<dbReference type="InterPro" id="IPR013922">
    <property type="entry name" value="Cyclin_PHO80-like"/>
</dbReference>
<dbReference type="GO" id="GO:0019901">
    <property type="term" value="F:protein kinase binding"/>
    <property type="evidence" value="ECO:0007669"/>
    <property type="project" value="InterPro"/>
</dbReference>
<sequence length="166" mass="19505">FHGLEDVAMMCSRFIIYLFHCPIEHPTDNRRRAELPFFIAHLLHRLNLATSVAMAALILLCRLKEEYPNVRGSSGHRLFLAALMLADKFLNDESYENEDWVTAARGYYPLWEIHQMEREMCRFLTWDLRVDGEMLRAFENSLRAGFSEDRAQYAPIPYAMVCNRSR</sequence>
<accession>A0A8H6HDT7</accession>
<dbReference type="GO" id="GO:0000307">
    <property type="term" value="C:cyclin-dependent protein kinase holoenzyme complex"/>
    <property type="evidence" value="ECO:0007669"/>
    <property type="project" value="TreeGrafter"/>
</dbReference>
<gene>
    <name evidence="2" type="ORF">DFP72DRAFT_776314</name>
</gene>
<dbReference type="Proteomes" id="UP000521943">
    <property type="component" value="Unassembled WGS sequence"/>
</dbReference>
<protein>
    <recommendedName>
        <fullName evidence="1">Cyclin N-terminal domain-containing protein</fullName>
    </recommendedName>
</protein>
<evidence type="ECO:0000259" key="1">
    <source>
        <dbReference type="Pfam" id="PF00134"/>
    </source>
</evidence>
<organism evidence="2 3">
    <name type="scientific">Ephemerocybe angulata</name>
    <dbReference type="NCBI Taxonomy" id="980116"/>
    <lineage>
        <taxon>Eukaryota</taxon>
        <taxon>Fungi</taxon>
        <taxon>Dikarya</taxon>
        <taxon>Basidiomycota</taxon>
        <taxon>Agaricomycotina</taxon>
        <taxon>Agaricomycetes</taxon>
        <taxon>Agaricomycetidae</taxon>
        <taxon>Agaricales</taxon>
        <taxon>Agaricineae</taxon>
        <taxon>Psathyrellaceae</taxon>
        <taxon>Ephemerocybe</taxon>
    </lineage>
</organism>
<dbReference type="PANTHER" id="PTHR15615">
    <property type="match status" value="1"/>
</dbReference>
<name>A0A8H6HDT7_9AGAR</name>
<dbReference type="Pfam" id="PF00134">
    <property type="entry name" value="Cyclin_N"/>
    <property type="match status" value="1"/>
</dbReference>
<dbReference type="PANTHER" id="PTHR15615:SF108">
    <property type="entry name" value="PROTEIN CNPPD1"/>
    <property type="match status" value="1"/>
</dbReference>
<dbReference type="CDD" id="cd20557">
    <property type="entry name" value="CYCLIN_ScPCL1-like"/>
    <property type="match status" value="1"/>
</dbReference>
<dbReference type="InterPro" id="IPR036915">
    <property type="entry name" value="Cyclin-like_sf"/>
</dbReference>
<feature type="domain" description="Cyclin N-terminal" evidence="1">
    <location>
        <begin position="27"/>
        <end position="129"/>
    </location>
</feature>
<dbReference type="AlphaFoldDB" id="A0A8H6HDT7"/>
<feature type="non-terminal residue" evidence="2">
    <location>
        <position position="166"/>
    </location>
</feature>
<dbReference type="Gene3D" id="1.10.472.10">
    <property type="entry name" value="Cyclin-like"/>
    <property type="match status" value="1"/>
</dbReference>
<dbReference type="GO" id="GO:0005634">
    <property type="term" value="C:nucleus"/>
    <property type="evidence" value="ECO:0007669"/>
    <property type="project" value="TreeGrafter"/>
</dbReference>
<keyword evidence="3" id="KW-1185">Reference proteome</keyword>
<reference evidence="2 3" key="1">
    <citation type="submission" date="2020-07" db="EMBL/GenBank/DDBJ databases">
        <title>Comparative genomics of pyrophilous fungi reveals a link between fire events and developmental genes.</title>
        <authorList>
            <consortium name="DOE Joint Genome Institute"/>
            <person name="Steindorff A.S."/>
            <person name="Carver A."/>
            <person name="Calhoun S."/>
            <person name="Stillman K."/>
            <person name="Liu H."/>
            <person name="Lipzen A."/>
            <person name="Pangilinan J."/>
            <person name="Labutti K."/>
            <person name="Bruns T.D."/>
            <person name="Grigoriev I.V."/>
        </authorList>
    </citation>
    <scope>NUCLEOTIDE SEQUENCE [LARGE SCALE GENOMIC DNA]</scope>
    <source>
        <strain evidence="2 3">CBS 144469</strain>
    </source>
</reference>
<evidence type="ECO:0000313" key="3">
    <source>
        <dbReference type="Proteomes" id="UP000521943"/>
    </source>
</evidence>
<dbReference type="OrthoDB" id="244495at2759"/>
<feature type="non-terminal residue" evidence="2">
    <location>
        <position position="1"/>
    </location>
</feature>
<dbReference type="SUPFAM" id="SSF47954">
    <property type="entry name" value="Cyclin-like"/>
    <property type="match status" value="1"/>
</dbReference>
<dbReference type="GO" id="GO:0016538">
    <property type="term" value="F:cyclin-dependent protein serine/threonine kinase regulator activity"/>
    <property type="evidence" value="ECO:0007669"/>
    <property type="project" value="TreeGrafter"/>
</dbReference>
<proteinExistence type="predicted"/>
<dbReference type="InterPro" id="IPR006671">
    <property type="entry name" value="Cyclin_N"/>
</dbReference>
<dbReference type="EMBL" id="JACGCI010000123">
    <property type="protein sequence ID" value="KAF6744367.1"/>
    <property type="molecule type" value="Genomic_DNA"/>
</dbReference>
<comment type="caution">
    <text evidence="2">The sequence shown here is derived from an EMBL/GenBank/DDBJ whole genome shotgun (WGS) entry which is preliminary data.</text>
</comment>
<evidence type="ECO:0000313" key="2">
    <source>
        <dbReference type="EMBL" id="KAF6744367.1"/>
    </source>
</evidence>